<dbReference type="AlphaFoldDB" id="A0A9D2M8G8"/>
<comment type="caution">
    <text evidence="3">The sequence shown here is derived from an EMBL/GenBank/DDBJ whole genome shotgun (WGS) entry which is preliminary data.</text>
</comment>
<name>A0A9D2M8G8_9FIRM</name>
<keyword evidence="2" id="KW-0732">Signal</keyword>
<dbReference type="Proteomes" id="UP000824208">
    <property type="component" value="Unassembled WGS sequence"/>
</dbReference>
<reference evidence="3" key="2">
    <citation type="submission" date="2021-04" db="EMBL/GenBank/DDBJ databases">
        <authorList>
            <person name="Gilroy R."/>
        </authorList>
    </citation>
    <scope>NUCLEOTIDE SEQUENCE</scope>
    <source>
        <strain evidence="3">CHK189-11263</strain>
    </source>
</reference>
<keyword evidence="3" id="KW-0378">Hydrolase</keyword>
<reference evidence="3" key="1">
    <citation type="journal article" date="2021" name="PeerJ">
        <title>Extensive microbial diversity within the chicken gut microbiome revealed by metagenomics and culture.</title>
        <authorList>
            <person name="Gilroy R."/>
            <person name="Ravi A."/>
            <person name="Getino M."/>
            <person name="Pursley I."/>
            <person name="Horton D.L."/>
            <person name="Alikhan N.F."/>
            <person name="Baker D."/>
            <person name="Gharbi K."/>
            <person name="Hall N."/>
            <person name="Watson M."/>
            <person name="Adriaenssens E.M."/>
            <person name="Foster-Nyarko E."/>
            <person name="Jarju S."/>
            <person name="Secka A."/>
            <person name="Antonio M."/>
            <person name="Oren A."/>
            <person name="Chaudhuri R.R."/>
            <person name="La Ragione R."/>
            <person name="Hildebrand F."/>
            <person name="Pallen M.J."/>
        </authorList>
    </citation>
    <scope>NUCLEOTIDE SEQUENCE</scope>
    <source>
        <strain evidence="3">CHK189-11263</strain>
    </source>
</reference>
<feature type="chain" id="PRO_5039654318" evidence="2">
    <location>
        <begin position="23"/>
        <end position="153"/>
    </location>
</feature>
<gene>
    <name evidence="3" type="ORF">H9714_00905</name>
</gene>
<evidence type="ECO:0000313" key="3">
    <source>
        <dbReference type="EMBL" id="HJB56091.1"/>
    </source>
</evidence>
<dbReference type="Gene3D" id="3.40.50.1820">
    <property type="entry name" value="alpha/beta hydrolase"/>
    <property type="match status" value="1"/>
</dbReference>
<feature type="region of interest" description="Disordered" evidence="1">
    <location>
        <begin position="29"/>
        <end position="48"/>
    </location>
</feature>
<feature type="non-terminal residue" evidence="3">
    <location>
        <position position="153"/>
    </location>
</feature>
<evidence type="ECO:0000256" key="1">
    <source>
        <dbReference type="SAM" id="MobiDB-lite"/>
    </source>
</evidence>
<accession>A0A9D2M8G8</accession>
<dbReference type="EMBL" id="DWYC01000009">
    <property type="protein sequence ID" value="HJB56091.1"/>
    <property type="molecule type" value="Genomic_DNA"/>
</dbReference>
<sequence>MKHTRKWLSLALAGALSLSLLAGCGDNAAEGSAAPSPEASPEAAEGAASGALSIAEQGIFSAGGTVISSGGTFDVANYYTSREGSTSHVDHANVLYQIPEDATGLPMVFLHGYGQSRMGWMTTPDGREGWSNMFLRDGHSVWLIDQPRRGEAG</sequence>
<feature type="signal peptide" evidence="2">
    <location>
        <begin position="1"/>
        <end position="22"/>
    </location>
</feature>
<organism evidence="3 4">
    <name type="scientific">Candidatus Flavonifractor intestinipullorum</name>
    <dbReference type="NCBI Taxonomy" id="2838587"/>
    <lineage>
        <taxon>Bacteria</taxon>
        <taxon>Bacillati</taxon>
        <taxon>Bacillota</taxon>
        <taxon>Clostridia</taxon>
        <taxon>Eubacteriales</taxon>
        <taxon>Oscillospiraceae</taxon>
        <taxon>Flavonifractor</taxon>
    </lineage>
</organism>
<evidence type="ECO:0000256" key="2">
    <source>
        <dbReference type="SAM" id="SignalP"/>
    </source>
</evidence>
<evidence type="ECO:0000313" key="4">
    <source>
        <dbReference type="Proteomes" id="UP000824208"/>
    </source>
</evidence>
<dbReference type="GO" id="GO:0016787">
    <property type="term" value="F:hydrolase activity"/>
    <property type="evidence" value="ECO:0007669"/>
    <property type="project" value="UniProtKB-KW"/>
</dbReference>
<dbReference type="InterPro" id="IPR029058">
    <property type="entry name" value="AB_hydrolase_fold"/>
</dbReference>
<dbReference type="PROSITE" id="PS51257">
    <property type="entry name" value="PROKAR_LIPOPROTEIN"/>
    <property type="match status" value="1"/>
</dbReference>
<proteinExistence type="predicted"/>
<dbReference type="SUPFAM" id="SSF53474">
    <property type="entry name" value="alpha/beta-Hydrolases"/>
    <property type="match status" value="1"/>
</dbReference>
<protein>
    <submittedName>
        <fullName evidence="3">Alpha/beta hydrolase</fullName>
    </submittedName>
</protein>